<protein>
    <submittedName>
        <fullName evidence="5">DNA-binding protein HU-beta</fullName>
    </submittedName>
</protein>
<dbReference type="EMBL" id="JAVDUG010000004">
    <property type="protein sequence ID" value="MDR6779359.1"/>
    <property type="molecule type" value="Genomic_DNA"/>
</dbReference>
<reference evidence="5 6" key="1">
    <citation type="submission" date="2023-07" db="EMBL/GenBank/DDBJ databases">
        <title>Sorghum-associated microbial communities from plants grown in Nebraska, USA.</title>
        <authorList>
            <person name="Schachtman D."/>
        </authorList>
    </citation>
    <scope>NUCLEOTIDE SEQUENCE [LARGE SCALE GENOMIC DNA]</scope>
    <source>
        <strain evidence="5 6">BE143</strain>
    </source>
</reference>
<comment type="similarity">
    <text evidence="1 4">Belongs to the bacterial histone-like protein family.</text>
</comment>
<keyword evidence="3 5" id="KW-0238">DNA-binding</keyword>
<organism evidence="5 6">
    <name type="scientific">Paenibacillus peoriae</name>
    <dbReference type="NCBI Taxonomy" id="59893"/>
    <lineage>
        <taxon>Bacteria</taxon>
        <taxon>Bacillati</taxon>
        <taxon>Bacillota</taxon>
        <taxon>Bacilli</taxon>
        <taxon>Bacillales</taxon>
        <taxon>Paenibacillaceae</taxon>
        <taxon>Paenibacillus</taxon>
    </lineage>
</organism>
<keyword evidence="2" id="KW-0226">DNA condensation</keyword>
<dbReference type="Proteomes" id="UP001266807">
    <property type="component" value="Unassembled WGS sequence"/>
</dbReference>
<dbReference type="Gene3D" id="4.10.520.10">
    <property type="entry name" value="IHF-like DNA-binding proteins"/>
    <property type="match status" value="1"/>
</dbReference>
<sequence>MTDIQSEEIFTFPHQTNKNNIKGDYITMNKTELVKVIAETTGYTKKDVEAVVESTLATITSALAKGEEVKIAGFGTFEVRETAARNGINPKLLAELKEQGVDTETAKTQATIAIAASKKPAFKAAKALKDTVKQ</sequence>
<dbReference type="PANTHER" id="PTHR33175:SF3">
    <property type="entry name" value="DNA-BINDING PROTEIN HU-BETA"/>
    <property type="match status" value="1"/>
</dbReference>
<comment type="caution">
    <text evidence="5">The sequence shown here is derived from an EMBL/GenBank/DDBJ whole genome shotgun (WGS) entry which is preliminary data.</text>
</comment>
<dbReference type="SUPFAM" id="SSF47729">
    <property type="entry name" value="IHF-like DNA-binding proteins"/>
    <property type="match status" value="1"/>
</dbReference>
<evidence type="ECO:0000256" key="3">
    <source>
        <dbReference type="ARBA" id="ARBA00023125"/>
    </source>
</evidence>
<proteinExistence type="inferred from homology"/>
<dbReference type="SMART" id="SM00411">
    <property type="entry name" value="BHL"/>
    <property type="match status" value="1"/>
</dbReference>
<dbReference type="GO" id="GO:0003677">
    <property type="term" value="F:DNA binding"/>
    <property type="evidence" value="ECO:0007669"/>
    <property type="project" value="UniProtKB-KW"/>
</dbReference>
<evidence type="ECO:0000256" key="1">
    <source>
        <dbReference type="ARBA" id="ARBA00010529"/>
    </source>
</evidence>
<dbReference type="PANTHER" id="PTHR33175">
    <property type="entry name" value="DNA-BINDING PROTEIN HU"/>
    <property type="match status" value="1"/>
</dbReference>
<gene>
    <name evidence="5" type="ORF">J2W98_003639</name>
</gene>
<evidence type="ECO:0000313" key="5">
    <source>
        <dbReference type="EMBL" id="MDR6779359.1"/>
    </source>
</evidence>
<dbReference type="CDD" id="cd13831">
    <property type="entry name" value="HU"/>
    <property type="match status" value="1"/>
</dbReference>
<dbReference type="Pfam" id="PF00216">
    <property type="entry name" value="Bac_DNA_binding"/>
    <property type="match status" value="1"/>
</dbReference>
<dbReference type="InterPro" id="IPR010992">
    <property type="entry name" value="IHF-like_DNA-bd_dom_sf"/>
</dbReference>
<evidence type="ECO:0000313" key="6">
    <source>
        <dbReference type="Proteomes" id="UP001266807"/>
    </source>
</evidence>
<keyword evidence="6" id="KW-1185">Reference proteome</keyword>
<dbReference type="InterPro" id="IPR000119">
    <property type="entry name" value="Hist_DNA-bd"/>
</dbReference>
<name>A0ABU1QJM3_9BACL</name>
<accession>A0ABU1QJM3</accession>
<evidence type="ECO:0000256" key="4">
    <source>
        <dbReference type="RuleBase" id="RU003939"/>
    </source>
</evidence>
<evidence type="ECO:0000256" key="2">
    <source>
        <dbReference type="ARBA" id="ARBA00023067"/>
    </source>
</evidence>